<keyword evidence="3" id="KW-1185">Reference proteome</keyword>
<proteinExistence type="predicted"/>
<protein>
    <recommendedName>
        <fullName evidence="4">PEP-CTERM sorting domain-containing protein</fullName>
    </recommendedName>
</protein>
<gene>
    <name evidence="2" type="ORF">TsocGM_21555</name>
</gene>
<evidence type="ECO:0000313" key="2">
    <source>
        <dbReference type="EMBL" id="RUL83775.1"/>
    </source>
</evidence>
<dbReference type="Proteomes" id="UP000280296">
    <property type="component" value="Unassembled WGS sequence"/>
</dbReference>
<dbReference type="RefSeq" id="WP_126727530.1">
    <property type="nucleotide sequence ID" value="NZ_RYZH01000056.1"/>
</dbReference>
<sequence length="283" mass="28974">MRQRNCPNLLAVGIGLLLATRAASAGAIQLTGDVEADFPLVQGNGVVAIVDNPNANGLASPMDVAQNAVLPGTTGWNIKDLRLSYDSASDRMYFGVNFFGIAGDADGDGDPGALSVGMGKDLPSLGGLESIAVGLDLDLDGTPDVVAGVPANKSGTGPGVASFTVAEYQRSPSGLAFSFGDSLTDHLGALAFDPSAEHPDFEFTIDRFSTLPGLDMKEGFIVSAFAGAPDDMIAGEDTLAAVRIAGDDLSGQNVPEPAAVLAWALVAGAAIAHRVRGRHRRGR</sequence>
<reference evidence="2 3" key="1">
    <citation type="submission" date="2018-12" db="EMBL/GenBank/DDBJ databases">
        <authorList>
            <person name="Toschakov S.V."/>
        </authorList>
    </citation>
    <scope>NUCLEOTIDE SEQUENCE [LARGE SCALE GENOMIC DNA]</scope>
    <source>
        <strain evidence="2 3">GM2012</strain>
    </source>
</reference>
<dbReference type="EMBL" id="RYZH01000056">
    <property type="protein sequence ID" value="RUL83775.1"/>
    <property type="molecule type" value="Genomic_DNA"/>
</dbReference>
<evidence type="ECO:0000256" key="1">
    <source>
        <dbReference type="SAM" id="SignalP"/>
    </source>
</evidence>
<dbReference type="AlphaFoldDB" id="A0A432MEE9"/>
<comment type="caution">
    <text evidence="2">The sequence shown here is derived from an EMBL/GenBank/DDBJ whole genome shotgun (WGS) entry which is preliminary data.</text>
</comment>
<organism evidence="2 3">
    <name type="scientific">Tautonia sociabilis</name>
    <dbReference type="NCBI Taxonomy" id="2080755"/>
    <lineage>
        <taxon>Bacteria</taxon>
        <taxon>Pseudomonadati</taxon>
        <taxon>Planctomycetota</taxon>
        <taxon>Planctomycetia</taxon>
        <taxon>Isosphaerales</taxon>
        <taxon>Isosphaeraceae</taxon>
        <taxon>Tautonia</taxon>
    </lineage>
</organism>
<feature type="chain" id="PRO_5019011213" description="PEP-CTERM sorting domain-containing protein" evidence="1">
    <location>
        <begin position="26"/>
        <end position="283"/>
    </location>
</feature>
<evidence type="ECO:0008006" key="4">
    <source>
        <dbReference type="Google" id="ProtNLM"/>
    </source>
</evidence>
<feature type="signal peptide" evidence="1">
    <location>
        <begin position="1"/>
        <end position="25"/>
    </location>
</feature>
<dbReference type="OrthoDB" id="266840at2"/>
<name>A0A432MEE9_9BACT</name>
<reference evidence="2 3" key="2">
    <citation type="submission" date="2019-01" db="EMBL/GenBank/DDBJ databases">
        <title>Tautonia sociabilis, a novel thermotolerant planctomycete of Isosphaeraceae family, isolated from a 4000 m deep subterranean habitat.</title>
        <authorList>
            <person name="Kovaleva O.L."/>
            <person name="Elcheninov A.G."/>
            <person name="Van Heerden E."/>
            <person name="Toshchakov S.V."/>
            <person name="Novikov A."/>
            <person name="Bonch-Osmolovskaya E.A."/>
            <person name="Kublanov I.V."/>
        </authorList>
    </citation>
    <scope>NUCLEOTIDE SEQUENCE [LARGE SCALE GENOMIC DNA]</scope>
    <source>
        <strain evidence="2 3">GM2012</strain>
    </source>
</reference>
<evidence type="ECO:0000313" key="3">
    <source>
        <dbReference type="Proteomes" id="UP000280296"/>
    </source>
</evidence>
<keyword evidence="1" id="KW-0732">Signal</keyword>
<accession>A0A432MEE9</accession>